<gene>
    <name evidence="2" type="primary">LOC100901653</name>
</gene>
<organism evidence="1 2">
    <name type="scientific">Galendromus occidentalis</name>
    <name type="common">western predatory mite</name>
    <dbReference type="NCBI Taxonomy" id="34638"/>
    <lineage>
        <taxon>Eukaryota</taxon>
        <taxon>Metazoa</taxon>
        <taxon>Ecdysozoa</taxon>
        <taxon>Arthropoda</taxon>
        <taxon>Chelicerata</taxon>
        <taxon>Arachnida</taxon>
        <taxon>Acari</taxon>
        <taxon>Parasitiformes</taxon>
        <taxon>Mesostigmata</taxon>
        <taxon>Gamasina</taxon>
        <taxon>Phytoseioidea</taxon>
        <taxon>Phytoseiidae</taxon>
        <taxon>Typhlodrominae</taxon>
        <taxon>Galendromus</taxon>
    </lineage>
</organism>
<evidence type="ECO:0000313" key="2">
    <source>
        <dbReference type="RefSeq" id="XP_018496695.1"/>
    </source>
</evidence>
<proteinExistence type="predicted"/>
<dbReference type="GeneID" id="100901653"/>
<dbReference type="AlphaFoldDB" id="A0AAJ7PAN9"/>
<sequence length="192" mass="23187">MYGRPRFLPRIYHRNYLIGSALYTDAITDLNIRRGRPAYCSSSTSSYGYSYPDRFNVFRDDMRLHDDIYSKTSSRLVRDRLRHKSDVHDRLVGWHSPNYMPLHSVRGYHLNDVPFSRRMYPIEPVKLHSQHAAHGKFMENRRLRFMHELWQHERDEEGRHRIRSFYNKSGAPPQIPHHRLFTRPPAVYQLFY</sequence>
<keyword evidence="1" id="KW-1185">Reference proteome</keyword>
<accession>A0AAJ7PAN9</accession>
<dbReference type="RefSeq" id="XP_018496695.1">
    <property type="nucleotide sequence ID" value="XM_018641179.1"/>
</dbReference>
<evidence type="ECO:0000313" key="1">
    <source>
        <dbReference type="Proteomes" id="UP000694867"/>
    </source>
</evidence>
<name>A0AAJ7PAN9_9ACAR</name>
<reference evidence="2" key="1">
    <citation type="submission" date="2025-08" db="UniProtKB">
        <authorList>
            <consortium name="RefSeq"/>
        </authorList>
    </citation>
    <scope>IDENTIFICATION</scope>
</reference>
<dbReference type="Proteomes" id="UP000694867">
    <property type="component" value="Unplaced"/>
</dbReference>
<dbReference type="KEGG" id="goe:100901653"/>
<protein>
    <submittedName>
        <fullName evidence="2">Uncharacterized protein LOC100901653</fullName>
    </submittedName>
</protein>